<sequence length="115" mass="13211">MSGPKRVAVMSPQTRVAHARRMLRRRWRAPRLDPAEAERAAALHRVQRRRGAVTLVLLFALLFGLPVVFATAPRLDEMRLLDVPVSWLLLVVVPFPVMAWLARWQLRRAERAEDG</sequence>
<dbReference type="Proteomes" id="UP000597989">
    <property type="component" value="Unassembled WGS sequence"/>
</dbReference>
<accession>A0A917K9V1</accession>
<evidence type="ECO:0000313" key="2">
    <source>
        <dbReference type="EMBL" id="GGJ05772.1"/>
    </source>
</evidence>
<keyword evidence="1" id="KW-0812">Transmembrane</keyword>
<name>A0A917K9V1_9PSEU</name>
<proteinExistence type="predicted"/>
<evidence type="ECO:0008006" key="4">
    <source>
        <dbReference type="Google" id="ProtNLM"/>
    </source>
</evidence>
<comment type="caution">
    <text evidence="2">The sequence shown here is derived from an EMBL/GenBank/DDBJ whole genome shotgun (WGS) entry which is preliminary data.</text>
</comment>
<keyword evidence="1" id="KW-0472">Membrane</keyword>
<organism evidence="2 3">
    <name type="scientific">Saccharopolyspora thermophila</name>
    <dbReference type="NCBI Taxonomy" id="89367"/>
    <lineage>
        <taxon>Bacteria</taxon>
        <taxon>Bacillati</taxon>
        <taxon>Actinomycetota</taxon>
        <taxon>Actinomycetes</taxon>
        <taxon>Pseudonocardiales</taxon>
        <taxon>Pseudonocardiaceae</taxon>
        <taxon>Saccharopolyspora</taxon>
    </lineage>
</organism>
<dbReference type="EMBL" id="BMMT01000025">
    <property type="protein sequence ID" value="GGJ05772.1"/>
    <property type="molecule type" value="Genomic_DNA"/>
</dbReference>
<reference evidence="2 3" key="1">
    <citation type="journal article" date="2014" name="Int. J. Syst. Evol. Microbiol.">
        <title>Complete genome sequence of Corynebacterium casei LMG S-19264T (=DSM 44701T), isolated from a smear-ripened cheese.</title>
        <authorList>
            <consortium name="US DOE Joint Genome Institute (JGI-PGF)"/>
            <person name="Walter F."/>
            <person name="Albersmeier A."/>
            <person name="Kalinowski J."/>
            <person name="Ruckert C."/>
        </authorList>
    </citation>
    <scope>NUCLEOTIDE SEQUENCE [LARGE SCALE GENOMIC DNA]</scope>
    <source>
        <strain evidence="2 3">CGMCC 4.7206</strain>
    </source>
</reference>
<evidence type="ECO:0000256" key="1">
    <source>
        <dbReference type="SAM" id="Phobius"/>
    </source>
</evidence>
<gene>
    <name evidence="2" type="ORF">GCM10011581_48580</name>
</gene>
<keyword evidence="1" id="KW-1133">Transmembrane helix</keyword>
<dbReference type="RefSeq" id="WP_188991606.1">
    <property type="nucleotide sequence ID" value="NZ_BMMT01000025.1"/>
</dbReference>
<protein>
    <recommendedName>
        <fullName evidence="4">DUF485 domain-containing protein</fullName>
    </recommendedName>
</protein>
<feature type="transmembrane region" description="Helical" evidence="1">
    <location>
        <begin position="52"/>
        <end position="72"/>
    </location>
</feature>
<dbReference type="AlphaFoldDB" id="A0A917K9V1"/>
<evidence type="ECO:0000313" key="3">
    <source>
        <dbReference type="Proteomes" id="UP000597989"/>
    </source>
</evidence>
<feature type="transmembrane region" description="Helical" evidence="1">
    <location>
        <begin position="84"/>
        <end position="102"/>
    </location>
</feature>